<dbReference type="EMBL" id="JAMKFB020000031">
    <property type="protein sequence ID" value="KAL0154356.1"/>
    <property type="molecule type" value="Genomic_DNA"/>
</dbReference>
<sequence length="63" mass="7133">RINAPAGSGGCERDDAGPTAERGDEDPDTHTYLRLLQTIHENDVLHLLLRREDLSLDDLFVYR</sequence>
<feature type="region of interest" description="Disordered" evidence="1">
    <location>
        <begin position="1"/>
        <end position="28"/>
    </location>
</feature>
<dbReference type="AlphaFoldDB" id="A0ABD0N0K2"/>
<comment type="caution">
    <text evidence="2">The sequence shown here is derived from an EMBL/GenBank/DDBJ whole genome shotgun (WGS) entry which is preliminary data.</text>
</comment>
<keyword evidence="3" id="KW-1185">Reference proteome</keyword>
<accession>A0ABD0N0K2</accession>
<name>A0ABD0N0K2_CIRMR</name>
<evidence type="ECO:0000256" key="1">
    <source>
        <dbReference type="SAM" id="MobiDB-lite"/>
    </source>
</evidence>
<feature type="non-terminal residue" evidence="2">
    <location>
        <position position="1"/>
    </location>
</feature>
<organism evidence="2 3">
    <name type="scientific">Cirrhinus mrigala</name>
    <name type="common">Mrigala</name>
    <dbReference type="NCBI Taxonomy" id="683832"/>
    <lineage>
        <taxon>Eukaryota</taxon>
        <taxon>Metazoa</taxon>
        <taxon>Chordata</taxon>
        <taxon>Craniata</taxon>
        <taxon>Vertebrata</taxon>
        <taxon>Euteleostomi</taxon>
        <taxon>Actinopterygii</taxon>
        <taxon>Neopterygii</taxon>
        <taxon>Teleostei</taxon>
        <taxon>Ostariophysi</taxon>
        <taxon>Cypriniformes</taxon>
        <taxon>Cyprinidae</taxon>
        <taxon>Labeoninae</taxon>
        <taxon>Labeonini</taxon>
        <taxon>Cirrhinus</taxon>
    </lineage>
</organism>
<gene>
    <name evidence="2" type="ORF">M9458_050322</name>
</gene>
<reference evidence="2 3" key="1">
    <citation type="submission" date="2024-05" db="EMBL/GenBank/DDBJ databases">
        <title>Genome sequencing and assembly of Indian major carp, Cirrhinus mrigala (Hamilton, 1822).</title>
        <authorList>
            <person name="Mohindra V."/>
            <person name="Chowdhury L.M."/>
            <person name="Lal K."/>
            <person name="Jena J.K."/>
        </authorList>
    </citation>
    <scope>NUCLEOTIDE SEQUENCE [LARGE SCALE GENOMIC DNA]</scope>
    <source>
        <strain evidence="2">CM1030</strain>
        <tissue evidence="2">Blood</tissue>
    </source>
</reference>
<proteinExistence type="predicted"/>
<evidence type="ECO:0000313" key="3">
    <source>
        <dbReference type="Proteomes" id="UP001529510"/>
    </source>
</evidence>
<dbReference type="Proteomes" id="UP001529510">
    <property type="component" value="Unassembled WGS sequence"/>
</dbReference>
<feature type="non-terminal residue" evidence="2">
    <location>
        <position position="63"/>
    </location>
</feature>
<evidence type="ECO:0000313" key="2">
    <source>
        <dbReference type="EMBL" id="KAL0154356.1"/>
    </source>
</evidence>
<protein>
    <submittedName>
        <fullName evidence="2">Uncharacterized protein</fullName>
    </submittedName>
</protein>